<name>A0A5J4WYU2_9EUKA</name>
<sequence length="488" mass="55657">MSGDSSLSSTDNDVNEQSQQDVLTTQSINEVFRVGSLSETEQIGQVKKLCQQAAQLDDDILEKNIDVTTFTVILNNIGECETGPQLALLQLIEILTDRGIQMKSAKGLNTFCDPMRKSNLLSKLDSLLLNQKDIDLEQKLIQSEQPPYSQLIQLLIRIIFIAYKNQDIKESILQLFQQALQRNIGLLTQKKKVKKVKEDQIETQELKEQQIEFLINDINKLLILIKYLSVNNLKYFVSTNQQDTVAKLLHINCNVKECIKHVSIICTPALHDLQIHTFEALIQLTSYNVITMDYFNEKHLITQHVTSLLVAFTNIYPDGLFTSYSNPKFIYTLNSIAQFKQTHIGVDALEKNEQSVIQYRSLQCLAFVQDHGTPNIQTLLVHSGYSQSLAFALSVAGGLTETNNTEIQKSLYFLYKFISDIRDLLLKKEVYYSLDCELKEKLTNEGGIEEIEALCYQTRVNGDNQYFNSAHRVQMEILSIFKYNGLNN</sequence>
<evidence type="ECO:0000313" key="2">
    <source>
        <dbReference type="EMBL" id="KAA6399515.1"/>
    </source>
</evidence>
<organism evidence="2 3">
    <name type="scientific">Streblomastix strix</name>
    <dbReference type="NCBI Taxonomy" id="222440"/>
    <lineage>
        <taxon>Eukaryota</taxon>
        <taxon>Metamonada</taxon>
        <taxon>Preaxostyla</taxon>
        <taxon>Oxymonadida</taxon>
        <taxon>Streblomastigidae</taxon>
        <taxon>Streblomastix</taxon>
    </lineage>
</organism>
<dbReference type="Proteomes" id="UP000324800">
    <property type="component" value="Unassembled WGS sequence"/>
</dbReference>
<accession>A0A5J4WYU2</accession>
<dbReference type="AlphaFoldDB" id="A0A5J4WYU2"/>
<gene>
    <name evidence="2" type="ORF">EZS28_004959</name>
</gene>
<reference evidence="2 3" key="1">
    <citation type="submission" date="2019-03" db="EMBL/GenBank/DDBJ databases">
        <title>Single cell metagenomics reveals metabolic interactions within the superorganism composed of flagellate Streblomastix strix and complex community of Bacteroidetes bacteria on its surface.</title>
        <authorList>
            <person name="Treitli S.C."/>
            <person name="Kolisko M."/>
            <person name="Husnik F."/>
            <person name="Keeling P."/>
            <person name="Hampl V."/>
        </authorList>
    </citation>
    <scope>NUCLEOTIDE SEQUENCE [LARGE SCALE GENOMIC DNA]</scope>
    <source>
        <strain evidence="2">ST1C</strain>
    </source>
</reference>
<protein>
    <submittedName>
        <fullName evidence="2">Uncharacterized protein</fullName>
    </submittedName>
</protein>
<comment type="caution">
    <text evidence="2">The sequence shown here is derived from an EMBL/GenBank/DDBJ whole genome shotgun (WGS) entry which is preliminary data.</text>
</comment>
<feature type="region of interest" description="Disordered" evidence="1">
    <location>
        <begin position="1"/>
        <end position="20"/>
    </location>
</feature>
<proteinExistence type="predicted"/>
<evidence type="ECO:0000313" key="3">
    <source>
        <dbReference type="Proteomes" id="UP000324800"/>
    </source>
</evidence>
<dbReference type="EMBL" id="SNRW01000736">
    <property type="protein sequence ID" value="KAA6399515.1"/>
    <property type="molecule type" value="Genomic_DNA"/>
</dbReference>
<evidence type="ECO:0000256" key="1">
    <source>
        <dbReference type="SAM" id="MobiDB-lite"/>
    </source>
</evidence>